<protein>
    <recommendedName>
        <fullName evidence="1">NmrA-like domain-containing protein</fullName>
    </recommendedName>
</protein>
<dbReference type="OrthoDB" id="419598at2759"/>
<sequence length="318" mass="35036">MKKVAVFPASGKLGSSVYLHLSRLLPPDRLILICRHPDKVPQDLVKSGVEVRTADYNAPETFKDVFNGVSYLCLISYPSIEIEHRFRSHQNAIAAALDSSPGIEHVFYTSLGFGGDGEPQSAAYVMQAHLRTEAWLRELASNERKFTFTAIREGIYSETYLMYTAFFDPKSPAEKVRIPHDGSGPGVAWACIGDLGEATAKLIKEYVDNPGDPMYINKIIVLSGPKAWSLKETVDLLGRLAGKKVSIEQVSFDEHATDPKVVDALGSHGPGNNVSRDWTTVFEAIRNGETAVVNGELERLLERPPESFETTVKRMLGA</sequence>
<feature type="domain" description="NmrA-like" evidence="1">
    <location>
        <begin position="2"/>
        <end position="252"/>
    </location>
</feature>
<evidence type="ECO:0000259" key="1">
    <source>
        <dbReference type="Pfam" id="PF05368"/>
    </source>
</evidence>
<keyword evidence="3" id="KW-1185">Reference proteome</keyword>
<dbReference type="InterPro" id="IPR052718">
    <property type="entry name" value="NmrA-type_oxidoreductase"/>
</dbReference>
<name>A0A0D2DEE4_9EURO</name>
<dbReference type="AlphaFoldDB" id="A0A0D2DEE4"/>
<dbReference type="PANTHER" id="PTHR47129">
    <property type="entry name" value="QUINONE OXIDOREDUCTASE 2"/>
    <property type="match status" value="1"/>
</dbReference>
<dbReference type="GeneID" id="25322799"/>
<organism evidence="2 3">
    <name type="scientific">Exophiala xenobiotica</name>
    <dbReference type="NCBI Taxonomy" id="348802"/>
    <lineage>
        <taxon>Eukaryota</taxon>
        <taxon>Fungi</taxon>
        <taxon>Dikarya</taxon>
        <taxon>Ascomycota</taxon>
        <taxon>Pezizomycotina</taxon>
        <taxon>Eurotiomycetes</taxon>
        <taxon>Chaetothyriomycetidae</taxon>
        <taxon>Chaetothyriales</taxon>
        <taxon>Herpotrichiellaceae</taxon>
        <taxon>Exophiala</taxon>
    </lineage>
</organism>
<dbReference type="SUPFAM" id="SSF51735">
    <property type="entry name" value="NAD(P)-binding Rossmann-fold domains"/>
    <property type="match status" value="1"/>
</dbReference>
<proteinExistence type="predicted"/>
<dbReference type="STRING" id="348802.A0A0D2DEE4"/>
<evidence type="ECO:0000313" key="3">
    <source>
        <dbReference type="Proteomes" id="UP000054342"/>
    </source>
</evidence>
<gene>
    <name evidence="2" type="ORF">PV05_00891</name>
</gene>
<dbReference type="HOGENOM" id="CLU_007383_10_4_1"/>
<dbReference type="Pfam" id="PF05368">
    <property type="entry name" value="NmrA"/>
    <property type="match status" value="1"/>
</dbReference>
<dbReference type="Gene3D" id="3.40.50.720">
    <property type="entry name" value="NAD(P)-binding Rossmann-like Domain"/>
    <property type="match status" value="1"/>
</dbReference>
<evidence type="ECO:0000313" key="2">
    <source>
        <dbReference type="EMBL" id="KIW60692.1"/>
    </source>
</evidence>
<dbReference type="Gene3D" id="3.90.25.10">
    <property type="entry name" value="UDP-galactose 4-epimerase, domain 1"/>
    <property type="match status" value="1"/>
</dbReference>
<dbReference type="EMBL" id="KN847317">
    <property type="protein sequence ID" value="KIW60692.1"/>
    <property type="molecule type" value="Genomic_DNA"/>
</dbReference>
<dbReference type="RefSeq" id="XP_013321276.1">
    <property type="nucleotide sequence ID" value="XM_013465822.1"/>
</dbReference>
<dbReference type="InterPro" id="IPR036291">
    <property type="entry name" value="NAD(P)-bd_dom_sf"/>
</dbReference>
<dbReference type="Proteomes" id="UP000054342">
    <property type="component" value="Unassembled WGS sequence"/>
</dbReference>
<dbReference type="PANTHER" id="PTHR47129:SF1">
    <property type="entry name" value="NMRA-LIKE DOMAIN-CONTAINING PROTEIN"/>
    <property type="match status" value="1"/>
</dbReference>
<dbReference type="InterPro" id="IPR008030">
    <property type="entry name" value="NmrA-like"/>
</dbReference>
<accession>A0A0D2DEE4</accession>
<reference evidence="2 3" key="1">
    <citation type="submission" date="2015-01" db="EMBL/GenBank/DDBJ databases">
        <title>The Genome Sequence of Exophiala xenobiotica CBS118157.</title>
        <authorList>
            <consortium name="The Broad Institute Genomics Platform"/>
            <person name="Cuomo C."/>
            <person name="de Hoog S."/>
            <person name="Gorbushina A."/>
            <person name="Stielow B."/>
            <person name="Teixiera M."/>
            <person name="Abouelleil A."/>
            <person name="Chapman S.B."/>
            <person name="Priest M."/>
            <person name="Young S.K."/>
            <person name="Wortman J."/>
            <person name="Nusbaum C."/>
            <person name="Birren B."/>
        </authorList>
    </citation>
    <scope>NUCLEOTIDE SEQUENCE [LARGE SCALE GENOMIC DNA]</scope>
    <source>
        <strain evidence="2 3">CBS 118157</strain>
    </source>
</reference>